<dbReference type="EC" id="2.3.1.225" evidence="7"/>
<feature type="domain" description="Palmitoyltransferase DHHC" evidence="8">
    <location>
        <begin position="212"/>
        <end position="343"/>
    </location>
</feature>
<accession>A0AAV9SMB9</accession>
<dbReference type="PANTHER" id="PTHR12246">
    <property type="entry name" value="PALMITOYLTRANSFERASE ZDHHC16"/>
    <property type="match status" value="1"/>
</dbReference>
<dbReference type="GO" id="GO:0016020">
    <property type="term" value="C:membrane"/>
    <property type="evidence" value="ECO:0007669"/>
    <property type="project" value="UniProtKB-SubCell"/>
</dbReference>
<keyword evidence="2 7" id="KW-0808">Transferase</keyword>
<feature type="transmembrane region" description="Helical" evidence="7">
    <location>
        <begin position="14"/>
        <end position="35"/>
    </location>
</feature>
<comment type="catalytic activity">
    <reaction evidence="7">
        <text>L-cysteinyl-[protein] + hexadecanoyl-CoA = S-hexadecanoyl-L-cysteinyl-[protein] + CoA</text>
        <dbReference type="Rhea" id="RHEA:36683"/>
        <dbReference type="Rhea" id="RHEA-COMP:10131"/>
        <dbReference type="Rhea" id="RHEA-COMP:11032"/>
        <dbReference type="ChEBI" id="CHEBI:29950"/>
        <dbReference type="ChEBI" id="CHEBI:57287"/>
        <dbReference type="ChEBI" id="CHEBI:57379"/>
        <dbReference type="ChEBI" id="CHEBI:74151"/>
        <dbReference type="EC" id="2.3.1.225"/>
    </reaction>
</comment>
<gene>
    <name evidence="9" type="primary">ZDHHC16B</name>
    <name evidence="9" type="ORF">CRENBAI_010717</name>
</gene>
<dbReference type="PROSITE" id="PS50216">
    <property type="entry name" value="DHHC"/>
    <property type="match status" value="1"/>
</dbReference>
<organism evidence="9 10">
    <name type="scientific">Crenichthys baileyi</name>
    <name type="common">White River springfish</name>
    <dbReference type="NCBI Taxonomy" id="28760"/>
    <lineage>
        <taxon>Eukaryota</taxon>
        <taxon>Metazoa</taxon>
        <taxon>Chordata</taxon>
        <taxon>Craniata</taxon>
        <taxon>Vertebrata</taxon>
        <taxon>Euteleostomi</taxon>
        <taxon>Actinopterygii</taxon>
        <taxon>Neopterygii</taxon>
        <taxon>Teleostei</taxon>
        <taxon>Neoteleostei</taxon>
        <taxon>Acanthomorphata</taxon>
        <taxon>Ovalentaria</taxon>
        <taxon>Atherinomorphae</taxon>
        <taxon>Cyprinodontiformes</taxon>
        <taxon>Goodeidae</taxon>
        <taxon>Crenichthys</taxon>
    </lineage>
</organism>
<protein>
    <recommendedName>
        <fullName evidence="7">Palmitoyltransferase</fullName>
        <ecNumber evidence="7">2.3.1.225</ecNumber>
    </recommendedName>
</protein>
<dbReference type="GO" id="GO:0019706">
    <property type="term" value="F:protein-cysteine S-palmitoyltransferase activity"/>
    <property type="evidence" value="ECO:0007669"/>
    <property type="project" value="UniProtKB-EC"/>
</dbReference>
<feature type="transmembrane region" description="Helical" evidence="7">
    <location>
        <begin position="303"/>
        <end position="328"/>
    </location>
</feature>
<keyword evidence="4 7" id="KW-1133">Transmembrane helix</keyword>
<keyword evidence="3 7" id="KW-0812">Transmembrane</keyword>
<evidence type="ECO:0000256" key="3">
    <source>
        <dbReference type="ARBA" id="ARBA00022692"/>
    </source>
</evidence>
<evidence type="ECO:0000256" key="6">
    <source>
        <dbReference type="ARBA" id="ARBA00023315"/>
    </source>
</evidence>
<sequence length="414" mass="47739">MDNSVTVWLQYDELLFYAACVSHCWSVCLCVCVCLEGRVFRRRVGSGGMRLGSSWRWQLTRAMKLALRWCRPCRLQKAGWVGGSKGLIGHRLSKLWMYSKLLLRSLYYNSLTNSDTLLDCAFEPVYWIVDNVTHWFGVVFVFLVVLLTSSVVIIVYLFVLPTIFTTYPMHWTAWHLCCGHWLLILVVFHYYKATTTTPGYPPKDKCDVPSVSICKKCITPKPPRTHHCSICNVCILKMDHHCPWLNNCVGHLNHRYFFSFCLYMTLGCIYCSISSRNLFLEAYNAIETSFQTPPPDYSPRESVAYKCIIFLWVLTSSVAVALGGLTLWHAKLISRGETSVERHINRKAARRLQEKGRVFRNPYHHGRLNNWKLFFGVETRSHWLTRVLLPSSHLPSGDGITWDCTFTRSDPVAI</sequence>
<comment type="domain">
    <text evidence="7">The DHHC domain is required for palmitoyltransferase activity.</text>
</comment>
<comment type="caution">
    <text evidence="9">The sequence shown here is derived from an EMBL/GenBank/DDBJ whole genome shotgun (WGS) entry which is preliminary data.</text>
</comment>
<name>A0AAV9SMB9_9TELE</name>
<evidence type="ECO:0000313" key="9">
    <source>
        <dbReference type="EMBL" id="KAK5622090.1"/>
    </source>
</evidence>
<evidence type="ECO:0000256" key="4">
    <source>
        <dbReference type="ARBA" id="ARBA00022989"/>
    </source>
</evidence>
<dbReference type="Pfam" id="PF01529">
    <property type="entry name" value="DHHC"/>
    <property type="match status" value="1"/>
</dbReference>
<evidence type="ECO:0000256" key="1">
    <source>
        <dbReference type="ARBA" id="ARBA00004141"/>
    </source>
</evidence>
<feature type="transmembrane region" description="Helical" evidence="7">
    <location>
        <begin position="171"/>
        <end position="191"/>
    </location>
</feature>
<evidence type="ECO:0000259" key="8">
    <source>
        <dbReference type="Pfam" id="PF01529"/>
    </source>
</evidence>
<comment type="subcellular location">
    <subcellularLocation>
        <location evidence="1">Membrane</location>
        <topology evidence="1">Multi-pass membrane protein</topology>
    </subcellularLocation>
</comment>
<dbReference type="AlphaFoldDB" id="A0AAV9SMB9"/>
<evidence type="ECO:0000256" key="7">
    <source>
        <dbReference type="RuleBase" id="RU079119"/>
    </source>
</evidence>
<evidence type="ECO:0000256" key="5">
    <source>
        <dbReference type="ARBA" id="ARBA00023136"/>
    </source>
</evidence>
<comment type="similarity">
    <text evidence="7">Belongs to the DHHC palmitoyltransferase family.</text>
</comment>
<feature type="transmembrane region" description="Helical" evidence="7">
    <location>
        <begin position="256"/>
        <end position="275"/>
    </location>
</feature>
<keyword evidence="6 7" id="KW-0012">Acyltransferase</keyword>
<dbReference type="EMBL" id="JAHHUM010000206">
    <property type="protein sequence ID" value="KAK5622090.1"/>
    <property type="molecule type" value="Genomic_DNA"/>
</dbReference>
<dbReference type="InterPro" id="IPR001594">
    <property type="entry name" value="Palmitoyltrfase_DHHC"/>
</dbReference>
<evidence type="ECO:0000313" key="10">
    <source>
        <dbReference type="Proteomes" id="UP001311232"/>
    </source>
</evidence>
<keyword evidence="5 7" id="KW-0472">Membrane</keyword>
<reference evidence="9 10" key="1">
    <citation type="submission" date="2021-06" db="EMBL/GenBank/DDBJ databases">
        <authorList>
            <person name="Palmer J.M."/>
        </authorList>
    </citation>
    <scope>NUCLEOTIDE SEQUENCE [LARGE SCALE GENOMIC DNA]</scope>
    <source>
        <strain evidence="9 10">MEX-2019</strain>
        <tissue evidence="9">Muscle</tissue>
    </source>
</reference>
<feature type="transmembrane region" description="Helical" evidence="7">
    <location>
        <begin position="135"/>
        <end position="159"/>
    </location>
</feature>
<keyword evidence="10" id="KW-1185">Reference proteome</keyword>
<dbReference type="InterPro" id="IPR039859">
    <property type="entry name" value="PFA4/ZDH16/20/ERF2-like"/>
</dbReference>
<evidence type="ECO:0000256" key="2">
    <source>
        <dbReference type="ARBA" id="ARBA00022679"/>
    </source>
</evidence>
<dbReference type="Proteomes" id="UP001311232">
    <property type="component" value="Unassembled WGS sequence"/>
</dbReference>
<proteinExistence type="inferred from homology"/>